<evidence type="ECO:0000313" key="2">
    <source>
        <dbReference type="Proteomes" id="UP000614200"/>
    </source>
</evidence>
<proteinExistence type="predicted"/>
<dbReference type="InterPro" id="IPR018755">
    <property type="entry name" value="Phage_Mu_Gp48"/>
</dbReference>
<organism evidence="1 2">
    <name type="scientific">Fusibacter ferrireducens</name>
    <dbReference type="NCBI Taxonomy" id="2785058"/>
    <lineage>
        <taxon>Bacteria</taxon>
        <taxon>Bacillati</taxon>
        <taxon>Bacillota</taxon>
        <taxon>Clostridia</taxon>
        <taxon>Eubacteriales</taxon>
        <taxon>Eubacteriales Family XII. Incertae Sedis</taxon>
        <taxon>Fusibacter</taxon>
    </lineage>
</organism>
<dbReference type="EMBL" id="JADKNH010000007">
    <property type="protein sequence ID" value="MBF4693895.1"/>
    <property type="molecule type" value="Genomic_DNA"/>
</dbReference>
<protein>
    <submittedName>
        <fullName evidence="1">DUF2313 domain-containing protein</fullName>
    </submittedName>
</protein>
<comment type="caution">
    <text evidence="1">The sequence shown here is derived from an EMBL/GenBank/DDBJ whole genome shotgun (WGS) entry which is preliminary data.</text>
</comment>
<evidence type="ECO:0000313" key="1">
    <source>
        <dbReference type="EMBL" id="MBF4693895.1"/>
    </source>
</evidence>
<accession>A0ABR9ZTU0</accession>
<name>A0ABR9ZTU0_9FIRM</name>
<sequence>MSRYTEIRQYVPSFLEEAEPLKSIYKATGEETGAYFDQIEAVLDQMYVETATWGLFLWEKMLNIKAPSEHTYAMRREIIISKLRGIGTTTKEMISTMAASFSGGEVEVIEMPEQYKFLIKFVGPLGTPKNMEDLSQAIEDVKPAHLWYEYAFRYYLVSDVEGMTIEFLENQILDKFAF</sequence>
<dbReference type="RefSeq" id="WP_194702136.1">
    <property type="nucleotide sequence ID" value="NZ_JADKNH010000007.1"/>
</dbReference>
<reference evidence="1 2" key="1">
    <citation type="submission" date="2020-11" db="EMBL/GenBank/DDBJ databases">
        <title>Fusibacter basophilias sp. nov.</title>
        <authorList>
            <person name="Qiu D."/>
        </authorList>
    </citation>
    <scope>NUCLEOTIDE SEQUENCE [LARGE SCALE GENOMIC DNA]</scope>
    <source>
        <strain evidence="1 2">Q10-2</strain>
    </source>
</reference>
<dbReference type="Proteomes" id="UP000614200">
    <property type="component" value="Unassembled WGS sequence"/>
</dbReference>
<gene>
    <name evidence="1" type="ORF">ISU02_12310</name>
</gene>
<keyword evidence="2" id="KW-1185">Reference proteome</keyword>
<dbReference type="Pfam" id="PF10076">
    <property type="entry name" value="Phage_Mu_Gp48"/>
    <property type="match status" value="1"/>
</dbReference>